<dbReference type="AlphaFoldDB" id="A0A238XMC3"/>
<name>A0A238XMC3_9FLAO</name>
<dbReference type="RefSeq" id="WP_089381916.1">
    <property type="nucleotide sequence ID" value="NZ_FZNT01000006.1"/>
</dbReference>
<proteinExistence type="predicted"/>
<feature type="transmembrane region" description="Helical" evidence="1">
    <location>
        <begin position="49"/>
        <end position="73"/>
    </location>
</feature>
<keyword evidence="1" id="KW-0472">Membrane</keyword>
<dbReference type="EMBL" id="FZNT01000006">
    <property type="protein sequence ID" value="SNR59832.1"/>
    <property type="molecule type" value="Genomic_DNA"/>
</dbReference>
<reference evidence="2 3" key="1">
    <citation type="submission" date="2017-06" db="EMBL/GenBank/DDBJ databases">
        <authorList>
            <person name="Kim H.J."/>
            <person name="Triplett B.A."/>
        </authorList>
    </citation>
    <scope>NUCLEOTIDE SEQUENCE [LARGE SCALE GENOMIC DNA]</scope>
    <source>
        <strain evidence="2 3">DSM 29150</strain>
    </source>
</reference>
<feature type="transmembrane region" description="Helical" evidence="1">
    <location>
        <begin position="94"/>
        <end position="112"/>
    </location>
</feature>
<protein>
    <submittedName>
        <fullName evidence="2">Uncharacterized protein</fullName>
    </submittedName>
</protein>
<keyword evidence="1" id="KW-1133">Transmembrane helix</keyword>
<evidence type="ECO:0000313" key="2">
    <source>
        <dbReference type="EMBL" id="SNR59832.1"/>
    </source>
</evidence>
<accession>A0A238XMC3</accession>
<dbReference type="OrthoDB" id="1442621at2"/>
<dbReference type="Proteomes" id="UP000198384">
    <property type="component" value="Unassembled WGS sequence"/>
</dbReference>
<feature type="transmembrane region" description="Helical" evidence="1">
    <location>
        <begin position="118"/>
        <end position="136"/>
    </location>
</feature>
<gene>
    <name evidence="2" type="ORF">SAMN06265371_106158</name>
</gene>
<organism evidence="2 3">
    <name type="scientific">Lutibacter agarilyticus</name>
    <dbReference type="NCBI Taxonomy" id="1109740"/>
    <lineage>
        <taxon>Bacteria</taxon>
        <taxon>Pseudomonadati</taxon>
        <taxon>Bacteroidota</taxon>
        <taxon>Flavobacteriia</taxon>
        <taxon>Flavobacteriales</taxon>
        <taxon>Flavobacteriaceae</taxon>
        <taxon>Lutibacter</taxon>
    </lineage>
</organism>
<keyword evidence="3" id="KW-1185">Reference proteome</keyword>
<feature type="transmembrane region" description="Helical" evidence="1">
    <location>
        <begin position="12"/>
        <end position="34"/>
    </location>
</feature>
<keyword evidence="1" id="KW-0812">Transmembrane</keyword>
<sequence>MSYSKEPKDFIKSLQIIHTVLLVGVLGFSAYVALTVKEELFFSYQEGKAFLYLAIIIAFLGNLSSKFLYAKLIKQISAKLDLSQKVVKYSTAHIFRIAMLEFPALMCAIFVLYSNNSFYFILVGILSFMMLALFPTKTTFEKDIPLSTKEKSMLEKL</sequence>
<evidence type="ECO:0000313" key="3">
    <source>
        <dbReference type="Proteomes" id="UP000198384"/>
    </source>
</evidence>
<evidence type="ECO:0000256" key="1">
    <source>
        <dbReference type="SAM" id="Phobius"/>
    </source>
</evidence>